<name>A0A847D0N1_9BACT</name>
<dbReference type="SUPFAM" id="SSF63817">
    <property type="entry name" value="Sortase"/>
    <property type="match status" value="1"/>
</dbReference>
<feature type="transmembrane region" description="Helical" evidence="2">
    <location>
        <begin position="12"/>
        <end position="37"/>
    </location>
</feature>
<evidence type="ECO:0000256" key="2">
    <source>
        <dbReference type="SAM" id="Phobius"/>
    </source>
</evidence>
<dbReference type="GO" id="GO:0016787">
    <property type="term" value="F:hydrolase activity"/>
    <property type="evidence" value="ECO:0007669"/>
    <property type="project" value="UniProtKB-KW"/>
</dbReference>
<protein>
    <submittedName>
        <fullName evidence="3">Sortase</fullName>
    </submittedName>
</protein>
<dbReference type="Pfam" id="PF04203">
    <property type="entry name" value="Sortase"/>
    <property type="match status" value="1"/>
</dbReference>
<evidence type="ECO:0000313" key="4">
    <source>
        <dbReference type="Proteomes" id="UP000545876"/>
    </source>
</evidence>
<organism evidence="3 4">
    <name type="scientific">Candidatus Dojkabacteria bacterium</name>
    <dbReference type="NCBI Taxonomy" id="2099670"/>
    <lineage>
        <taxon>Bacteria</taxon>
        <taxon>Candidatus Dojkabacteria</taxon>
    </lineage>
</organism>
<dbReference type="Gene3D" id="2.40.260.10">
    <property type="entry name" value="Sortase"/>
    <property type="match status" value="1"/>
</dbReference>
<accession>A0A847D0N1</accession>
<dbReference type="InterPro" id="IPR023365">
    <property type="entry name" value="Sortase_dom-sf"/>
</dbReference>
<proteinExistence type="predicted"/>
<dbReference type="AlphaFoldDB" id="A0A847D0N1"/>
<keyword evidence="1" id="KW-0378">Hydrolase</keyword>
<evidence type="ECO:0000256" key="1">
    <source>
        <dbReference type="ARBA" id="ARBA00022801"/>
    </source>
</evidence>
<comment type="caution">
    <text evidence="3">The sequence shown here is derived from an EMBL/GenBank/DDBJ whole genome shotgun (WGS) entry which is preliminary data.</text>
</comment>
<dbReference type="Proteomes" id="UP000545876">
    <property type="component" value="Unassembled WGS sequence"/>
</dbReference>
<keyword evidence="2" id="KW-1133">Transmembrane helix</keyword>
<dbReference type="InterPro" id="IPR005754">
    <property type="entry name" value="Sortase"/>
</dbReference>
<evidence type="ECO:0000313" key="3">
    <source>
        <dbReference type="EMBL" id="NLD25475.1"/>
    </source>
</evidence>
<reference evidence="3 4" key="1">
    <citation type="journal article" date="2020" name="Biotechnol. Biofuels">
        <title>New insights from the biogas microbiome by comprehensive genome-resolved metagenomics of nearly 1600 species originating from multiple anaerobic digesters.</title>
        <authorList>
            <person name="Campanaro S."/>
            <person name="Treu L."/>
            <person name="Rodriguez-R L.M."/>
            <person name="Kovalovszki A."/>
            <person name="Ziels R.M."/>
            <person name="Maus I."/>
            <person name="Zhu X."/>
            <person name="Kougias P.G."/>
            <person name="Basile A."/>
            <person name="Luo G."/>
            <person name="Schluter A."/>
            <person name="Konstantinidis K.T."/>
            <person name="Angelidaki I."/>
        </authorList>
    </citation>
    <scope>NUCLEOTIDE SEQUENCE [LARGE SCALE GENOMIC DNA]</scope>
    <source>
        <strain evidence="3">AS06rmzACSIP_65</strain>
    </source>
</reference>
<keyword evidence="2" id="KW-0472">Membrane</keyword>
<dbReference type="EMBL" id="JAAZBX010000007">
    <property type="protein sequence ID" value="NLD25475.1"/>
    <property type="molecule type" value="Genomic_DNA"/>
</dbReference>
<sequence>MKSNGPQKIQNIYVLIGFFFLFLSLIAIAIPIGPYVWYRINPNETDKDIEKIVKEITTEKIEHKTKTTSQVPPLDPSLPETPFVIIPKINVESPISTNKDFNTGLAKGSWIVSDYGTPEKPELPIILAAHRFGYANWSVEKRNRISFYNLPETQEGDDVFIYWNQRRYNYKIYKSKESTYISDYSADLILYTCKFFNSPVRIFRYAELVK</sequence>
<keyword evidence="2" id="KW-0812">Transmembrane</keyword>
<gene>
    <name evidence="3" type="ORF">GX656_02440</name>
</gene>